<reference evidence="2 3" key="1">
    <citation type="submission" date="2015-01" db="EMBL/GenBank/DDBJ databases">
        <title>Genome of allotetraploid Gossypium barbadense reveals genomic plasticity and fiber elongation in cotton evolution.</title>
        <authorList>
            <person name="Chen X."/>
            <person name="Liu X."/>
            <person name="Zhao B."/>
            <person name="Zheng H."/>
            <person name="Hu Y."/>
            <person name="Lu G."/>
            <person name="Yang C."/>
            <person name="Chen J."/>
            <person name="Shan C."/>
            <person name="Zhang L."/>
            <person name="Zhou Y."/>
            <person name="Wang L."/>
            <person name="Guo W."/>
            <person name="Bai Y."/>
            <person name="Ruan J."/>
            <person name="Shangguan X."/>
            <person name="Mao Y."/>
            <person name="Jiang J."/>
            <person name="Zhu Y."/>
            <person name="Lei J."/>
            <person name="Kang H."/>
            <person name="Chen S."/>
            <person name="He X."/>
            <person name="Wang R."/>
            <person name="Wang Y."/>
            <person name="Chen J."/>
            <person name="Wang L."/>
            <person name="Yu S."/>
            <person name="Wang B."/>
            <person name="Wei J."/>
            <person name="Song S."/>
            <person name="Lu X."/>
            <person name="Gao Z."/>
            <person name="Gu W."/>
            <person name="Deng X."/>
            <person name="Ma D."/>
            <person name="Wang S."/>
            <person name="Liang W."/>
            <person name="Fang L."/>
            <person name="Cai C."/>
            <person name="Zhu X."/>
            <person name="Zhou B."/>
            <person name="Zhang Y."/>
            <person name="Chen Z."/>
            <person name="Xu S."/>
            <person name="Zhu R."/>
            <person name="Wang S."/>
            <person name="Zhang T."/>
            <person name="Zhao G."/>
        </authorList>
    </citation>
    <scope>NUCLEOTIDE SEQUENCE [LARGE SCALE GENOMIC DNA]</scope>
    <source>
        <strain evidence="3">cv. Xinhai21</strain>
        <tissue evidence="2">Leaf</tissue>
    </source>
</reference>
<evidence type="ECO:0000313" key="2">
    <source>
        <dbReference type="EMBL" id="PPS18501.1"/>
    </source>
</evidence>
<name>A0A2P5YSI0_GOSBA</name>
<evidence type="ECO:0000256" key="1">
    <source>
        <dbReference type="SAM" id="MobiDB-lite"/>
    </source>
</evidence>
<gene>
    <name evidence="2" type="ORF">GOBAR_AA02086</name>
</gene>
<feature type="region of interest" description="Disordered" evidence="1">
    <location>
        <begin position="1"/>
        <end position="35"/>
    </location>
</feature>
<proteinExistence type="predicted"/>
<dbReference type="EMBL" id="KZ662828">
    <property type="protein sequence ID" value="PPS18501.1"/>
    <property type="molecule type" value="Genomic_DNA"/>
</dbReference>
<evidence type="ECO:0000313" key="3">
    <source>
        <dbReference type="Proteomes" id="UP000239757"/>
    </source>
</evidence>
<accession>A0A2P5YSI0</accession>
<protein>
    <submittedName>
        <fullName evidence="2">Uncharacterized protein</fullName>
    </submittedName>
</protein>
<feature type="region of interest" description="Disordered" evidence="1">
    <location>
        <begin position="326"/>
        <end position="353"/>
    </location>
</feature>
<sequence>MTRNRQDELNTSPNQLKVGGKVPLAGADPRITTPEPKEEIPLTVLSIFRYGTVEVIHPKFGTFKLIVGMRSVNFSHHLDHAEERAFQSTRPGTQACLRPCSHHRRRHGHAIPPCENREKNFPNTGCDKLPRPCDMALGETAKTTHACALETVVETENVTWVCDKEKSLTLAAATLHALPYARTLSSSHGKKTDVPASKKRKRSALSSGLTAEIRHPDLIPASATYDPSRSKALALPPSLRYLQAILAHTLTGRRESTGVVTTHNTNFLWSMVKGHVLDLAYFIALAIRHQTERYRRGGISSMLSMRMIEKRLGTYPPQYHLVQFIEEKDPEDNADDVPPRHEDPPSQPPPPLI</sequence>
<feature type="region of interest" description="Disordered" evidence="1">
    <location>
        <begin position="184"/>
        <end position="207"/>
    </location>
</feature>
<dbReference type="Proteomes" id="UP000239757">
    <property type="component" value="Unassembled WGS sequence"/>
</dbReference>
<dbReference type="AlphaFoldDB" id="A0A2P5YSI0"/>
<organism evidence="2 3">
    <name type="scientific">Gossypium barbadense</name>
    <name type="common">Sea Island cotton</name>
    <name type="synonym">Hibiscus barbadensis</name>
    <dbReference type="NCBI Taxonomy" id="3634"/>
    <lineage>
        <taxon>Eukaryota</taxon>
        <taxon>Viridiplantae</taxon>
        <taxon>Streptophyta</taxon>
        <taxon>Embryophyta</taxon>
        <taxon>Tracheophyta</taxon>
        <taxon>Spermatophyta</taxon>
        <taxon>Magnoliopsida</taxon>
        <taxon>eudicotyledons</taxon>
        <taxon>Gunneridae</taxon>
        <taxon>Pentapetalae</taxon>
        <taxon>rosids</taxon>
        <taxon>malvids</taxon>
        <taxon>Malvales</taxon>
        <taxon>Malvaceae</taxon>
        <taxon>Malvoideae</taxon>
        <taxon>Gossypium</taxon>
    </lineage>
</organism>